<dbReference type="InterPro" id="IPR003265">
    <property type="entry name" value="HhH-GPD_domain"/>
</dbReference>
<evidence type="ECO:0000256" key="10">
    <source>
        <dbReference type="ARBA" id="ARBA00023204"/>
    </source>
</evidence>
<evidence type="ECO:0000256" key="2">
    <source>
        <dbReference type="ARBA" id="ARBA00008343"/>
    </source>
</evidence>
<evidence type="ECO:0000256" key="6">
    <source>
        <dbReference type="ARBA" id="ARBA00022801"/>
    </source>
</evidence>
<keyword evidence="9" id="KW-0411">Iron-sulfur</keyword>
<keyword evidence="11 14" id="KW-0456">Lyase</keyword>
<comment type="function">
    <text evidence="14">Bifunctional DNA N-glycosylase with associated apurinic/apyrimidinic (AP) lyase function that catalyzes the first step in base excision repair (BER), the primary repair pathway for the repair of oxidative DNA damage. The DNA N-glycosylase activity releases the damaged DNA base from DNA by cleaving the N-glycosidic bond, leaving an AP site. The AP lyase activity cleaves the phosphodiester bond 3' to the AP site by a beta-elimination. Primarily recognizes and repairs oxidative base damage of pyrimidines.</text>
</comment>
<dbReference type="GO" id="GO:0003677">
    <property type="term" value="F:DNA binding"/>
    <property type="evidence" value="ECO:0007669"/>
    <property type="project" value="UniProtKB-UniRule"/>
</dbReference>
<comment type="catalytic activity">
    <reaction evidence="13 14">
        <text>2'-deoxyribonucleotide-(2'-deoxyribose 5'-phosphate)-2'-deoxyribonucleotide-DNA = a 3'-end 2'-deoxyribonucleotide-(2,3-dehydro-2,3-deoxyribose 5'-phosphate)-DNA + a 5'-end 5'-phospho-2'-deoxyribonucleoside-DNA + H(+)</text>
        <dbReference type="Rhea" id="RHEA:66592"/>
        <dbReference type="Rhea" id="RHEA-COMP:13180"/>
        <dbReference type="Rhea" id="RHEA-COMP:16897"/>
        <dbReference type="Rhea" id="RHEA-COMP:17067"/>
        <dbReference type="ChEBI" id="CHEBI:15378"/>
        <dbReference type="ChEBI" id="CHEBI:136412"/>
        <dbReference type="ChEBI" id="CHEBI:157695"/>
        <dbReference type="ChEBI" id="CHEBI:167181"/>
        <dbReference type="EC" id="4.2.99.18"/>
    </reaction>
</comment>
<keyword evidence="4" id="KW-0479">Metal-binding</keyword>
<dbReference type="InterPro" id="IPR000445">
    <property type="entry name" value="HhH_motif"/>
</dbReference>
<evidence type="ECO:0000256" key="13">
    <source>
        <dbReference type="ARBA" id="ARBA00044632"/>
    </source>
</evidence>
<evidence type="ECO:0000256" key="5">
    <source>
        <dbReference type="ARBA" id="ARBA00022763"/>
    </source>
</evidence>
<evidence type="ECO:0000313" key="17">
    <source>
        <dbReference type="EMBL" id="CAG6528657.1"/>
    </source>
</evidence>
<dbReference type="FunFam" id="1.10.340.30:FF:000005">
    <property type="entry name" value="Endonuclease III-like protein 1"/>
    <property type="match status" value="1"/>
</dbReference>
<dbReference type="HAMAP" id="MF_03183">
    <property type="entry name" value="Endonuclease_III_Nth"/>
    <property type="match status" value="1"/>
</dbReference>
<dbReference type="EMBL" id="HBUE01198322">
    <property type="protein sequence ID" value="CAG6528657.1"/>
    <property type="molecule type" value="Transcribed_RNA"/>
</dbReference>
<dbReference type="CDD" id="cd00056">
    <property type="entry name" value="ENDO3c"/>
    <property type="match status" value="1"/>
</dbReference>
<dbReference type="InterPro" id="IPR003651">
    <property type="entry name" value="Endonuclease3_FeS-loop_motif"/>
</dbReference>
<dbReference type="GO" id="GO:0006289">
    <property type="term" value="P:nucleotide-excision repair"/>
    <property type="evidence" value="ECO:0007669"/>
    <property type="project" value="TreeGrafter"/>
</dbReference>
<evidence type="ECO:0000256" key="11">
    <source>
        <dbReference type="ARBA" id="ARBA00023239"/>
    </source>
</evidence>
<keyword evidence="8" id="KW-0408">Iron</keyword>
<dbReference type="SMART" id="SM00525">
    <property type="entry name" value="FES"/>
    <property type="match status" value="1"/>
</dbReference>
<dbReference type="AlphaFoldDB" id="A0A8D8H6D6"/>
<keyword evidence="12 14" id="KW-0326">Glycosidase</keyword>
<evidence type="ECO:0000256" key="8">
    <source>
        <dbReference type="ARBA" id="ARBA00023004"/>
    </source>
</evidence>
<evidence type="ECO:0000256" key="15">
    <source>
        <dbReference type="SAM" id="MobiDB-lite"/>
    </source>
</evidence>
<dbReference type="InterPro" id="IPR023170">
    <property type="entry name" value="HhH_base_excis_C"/>
</dbReference>
<protein>
    <recommendedName>
        <fullName evidence="14">Endonuclease III homolog</fullName>
        <ecNumber evidence="14">3.2.2.-</ecNumber>
        <ecNumber evidence="14">4.2.99.18</ecNumber>
    </recommendedName>
    <alternativeName>
        <fullName evidence="14">Bifunctional DNA N-glycosylase/DNA-(apurinic or apyrimidinic site) lyase</fullName>
        <shortName evidence="14">DNA glycosylase/AP lyase</shortName>
    </alternativeName>
</protein>
<dbReference type="Pfam" id="PF00730">
    <property type="entry name" value="HhH-GPD"/>
    <property type="match status" value="1"/>
</dbReference>
<keyword evidence="3" id="KW-0004">4Fe-4S</keyword>
<dbReference type="GO" id="GO:0005739">
    <property type="term" value="C:mitochondrion"/>
    <property type="evidence" value="ECO:0007669"/>
    <property type="project" value="UniProtKB-SubCell"/>
</dbReference>
<keyword evidence="17" id="KW-0255">Endonuclease</keyword>
<evidence type="ECO:0000256" key="1">
    <source>
        <dbReference type="ARBA" id="ARBA00001966"/>
    </source>
</evidence>
<dbReference type="PANTHER" id="PTHR43286:SF1">
    <property type="entry name" value="ENDONUCLEASE III-LIKE PROTEIN 1"/>
    <property type="match status" value="1"/>
</dbReference>
<keyword evidence="7" id="KW-0809">Transit peptide</keyword>
<comment type="similarity">
    <text evidence="2 14">Belongs to the Nth/MutY family.</text>
</comment>
<keyword evidence="14" id="KW-0539">Nucleus</keyword>
<dbReference type="GO" id="GO:0051539">
    <property type="term" value="F:4 iron, 4 sulfur cluster binding"/>
    <property type="evidence" value="ECO:0007669"/>
    <property type="project" value="UniProtKB-KW"/>
</dbReference>
<evidence type="ECO:0000256" key="4">
    <source>
        <dbReference type="ARBA" id="ARBA00022723"/>
    </source>
</evidence>
<name>A0A8D8H6D6_CULPI</name>
<dbReference type="FunFam" id="1.10.1670.10:FF:000003">
    <property type="entry name" value="Endonuclease III homolog"/>
    <property type="match status" value="1"/>
</dbReference>
<feature type="region of interest" description="Disordered" evidence="15">
    <location>
        <begin position="49"/>
        <end position="116"/>
    </location>
</feature>
<comment type="cofactor">
    <cofactor evidence="1">
        <name>[4Fe-4S] cluster</name>
        <dbReference type="ChEBI" id="CHEBI:49883"/>
    </cofactor>
</comment>
<keyword evidence="10 14" id="KW-0234">DNA repair</keyword>
<evidence type="ECO:0000256" key="7">
    <source>
        <dbReference type="ARBA" id="ARBA00022946"/>
    </source>
</evidence>
<reference evidence="17" key="1">
    <citation type="submission" date="2021-05" db="EMBL/GenBank/DDBJ databases">
        <authorList>
            <person name="Alioto T."/>
            <person name="Alioto T."/>
            <person name="Gomez Garrido J."/>
        </authorList>
    </citation>
    <scope>NUCLEOTIDE SEQUENCE</scope>
</reference>
<sequence length="374" mass="42855">MFRTAILSVKFLKMESKSPYFSPKKTRNYIKQSGLKATLLQKAIQAREVTPEPVASTSVNEKATVPSVPQIKIEPLDDPPEKKPRAPRRKPIKVESSPDRRQGDGPQVEVVVHKSPRKRTPIKEEWIEGWEPVNWRPMLENIRRMRLERPAPVDSMGCDQFRDDVTVPPKTRRFHTLVSLMLSSQTKDQANFECMQRLRKHGLTPEQMVATDVETLEKLIHPVSFYKNKAKFIRQTSALLLSTYDGDIPDTIEGLMKLPGVGAKMAHLCMGAAWNIVTGIGVDTHVHRISNWLGWVPRETRTPEETRLLLERWLPFELWEEVNHLLVGFGQTICTSTYPRCNECGNAEICPARGKHGIRRTPIKKEIKQEELEF</sequence>
<evidence type="ECO:0000256" key="12">
    <source>
        <dbReference type="ARBA" id="ARBA00023295"/>
    </source>
</evidence>
<gene>
    <name evidence="14" type="primary">NTH1</name>
</gene>
<evidence type="ECO:0000256" key="9">
    <source>
        <dbReference type="ARBA" id="ARBA00023014"/>
    </source>
</evidence>
<comment type="caution">
    <text evidence="14">Lacks conserved residue(s) required for the propagation of feature annotation.</text>
</comment>
<dbReference type="EC" id="4.2.99.18" evidence="14"/>
<dbReference type="Pfam" id="PF00633">
    <property type="entry name" value="HHH"/>
    <property type="match status" value="1"/>
</dbReference>
<feature type="compositionally biased region" description="Basic and acidic residues" evidence="15">
    <location>
        <begin position="92"/>
        <end position="103"/>
    </location>
</feature>
<dbReference type="GO" id="GO:0006285">
    <property type="term" value="P:base-excision repair, AP site formation"/>
    <property type="evidence" value="ECO:0007669"/>
    <property type="project" value="UniProtKB-UniRule"/>
</dbReference>
<keyword evidence="5 14" id="KW-0227">DNA damage</keyword>
<dbReference type="SMART" id="SM00478">
    <property type="entry name" value="ENDO3c"/>
    <property type="match status" value="1"/>
</dbReference>
<dbReference type="EC" id="3.2.2.-" evidence="14"/>
<dbReference type="PANTHER" id="PTHR43286">
    <property type="entry name" value="ENDONUCLEASE III-LIKE PROTEIN 1"/>
    <property type="match status" value="1"/>
</dbReference>
<dbReference type="GO" id="GO:0140078">
    <property type="term" value="F:class I DNA-(apurinic or apyrimidinic site) endonuclease activity"/>
    <property type="evidence" value="ECO:0007669"/>
    <property type="project" value="UniProtKB-EC"/>
</dbReference>
<dbReference type="EMBL" id="HBUE01304395">
    <property type="protein sequence ID" value="CAG6580402.1"/>
    <property type="molecule type" value="Transcribed_RNA"/>
</dbReference>
<organism evidence="17">
    <name type="scientific">Culex pipiens</name>
    <name type="common">House mosquito</name>
    <dbReference type="NCBI Taxonomy" id="7175"/>
    <lineage>
        <taxon>Eukaryota</taxon>
        <taxon>Metazoa</taxon>
        <taxon>Ecdysozoa</taxon>
        <taxon>Arthropoda</taxon>
        <taxon>Hexapoda</taxon>
        <taxon>Insecta</taxon>
        <taxon>Pterygota</taxon>
        <taxon>Neoptera</taxon>
        <taxon>Endopterygota</taxon>
        <taxon>Diptera</taxon>
        <taxon>Nematocera</taxon>
        <taxon>Culicoidea</taxon>
        <taxon>Culicidae</taxon>
        <taxon>Culicinae</taxon>
        <taxon>Culicini</taxon>
        <taxon>Culex</taxon>
        <taxon>Culex</taxon>
    </lineage>
</organism>
<dbReference type="InterPro" id="IPR004036">
    <property type="entry name" value="Endonuclease-III-like_CS2"/>
</dbReference>
<dbReference type="GO" id="GO:0005634">
    <property type="term" value="C:nucleus"/>
    <property type="evidence" value="ECO:0007669"/>
    <property type="project" value="UniProtKB-SubCell"/>
</dbReference>
<evidence type="ECO:0000256" key="3">
    <source>
        <dbReference type="ARBA" id="ARBA00022485"/>
    </source>
</evidence>
<dbReference type="GO" id="GO:0046872">
    <property type="term" value="F:metal ion binding"/>
    <property type="evidence" value="ECO:0007669"/>
    <property type="project" value="UniProtKB-KW"/>
</dbReference>
<dbReference type="GO" id="GO:0000703">
    <property type="term" value="F:oxidized pyrimidine nucleobase lesion DNA N-glycosylase activity"/>
    <property type="evidence" value="ECO:0007669"/>
    <property type="project" value="UniProtKB-UniRule"/>
</dbReference>
<accession>A0A8D8H6D6</accession>
<dbReference type="InterPro" id="IPR011257">
    <property type="entry name" value="DNA_glycosylase"/>
</dbReference>
<dbReference type="InterPro" id="IPR030841">
    <property type="entry name" value="NTH1"/>
</dbReference>
<keyword evidence="6 14" id="KW-0378">Hydrolase</keyword>
<proteinExistence type="inferred from homology"/>
<feature type="domain" description="HhH-GPD" evidence="16">
    <location>
        <begin position="182"/>
        <end position="332"/>
    </location>
</feature>
<keyword evidence="14" id="KW-0496">Mitochondrion</keyword>
<evidence type="ECO:0000259" key="16">
    <source>
        <dbReference type="SMART" id="SM00478"/>
    </source>
</evidence>
<dbReference type="EMBL" id="HBUE01019644">
    <property type="protein sequence ID" value="CAG6451976.1"/>
    <property type="molecule type" value="Transcribed_RNA"/>
</dbReference>
<comment type="subcellular location">
    <subcellularLocation>
        <location evidence="14">Nucleus</location>
    </subcellularLocation>
    <subcellularLocation>
        <location evidence="14">Mitochondrion</location>
    </subcellularLocation>
</comment>
<dbReference type="SUPFAM" id="SSF48150">
    <property type="entry name" value="DNA-glycosylase"/>
    <property type="match status" value="1"/>
</dbReference>
<dbReference type="Gene3D" id="1.10.1670.10">
    <property type="entry name" value="Helix-hairpin-Helix base-excision DNA repair enzymes (C-terminal)"/>
    <property type="match status" value="1"/>
</dbReference>
<dbReference type="PROSITE" id="PS01155">
    <property type="entry name" value="ENDONUCLEASE_III_2"/>
    <property type="match status" value="1"/>
</dbReference>
<keyword evidence="17" id="KW-0540">Nuclease</keyword>
<evidence type="ECO:0000256" key="14">
    <source>
        <dbReference type="HAMAP-Rule" id="MF_03183"/>
    </source>
</evidence>
<dbReference type="Gene3D" id="1.10.340.30">
    <property type="entry name" value="Hypothetical protein, domain 2"/>
    <property type="match status" value="1"/>
</dbReference>